<gene>
    <name evidence="2" type="ORF">HJC23_001812</name>
</gene>
<accession>A0ABD3PGZ0</accession>
<proteinExistence type="predicted"/>
<feature type="non-terminal residue" evidence="2">
    <location>
        <position position="1"/>
    </location>
</feature>
<dbReference type="Proteomes" id="UP001516023">
    <property type="component" value="Unassembled WGS sequence"/>
</dbReference>
<feature type="region of interest" description="Disordered" evidence="1">
    <location>
        <begin position="62"/>
        <end position="86"/>
    </location>
</feature>
<evidence type="ECO:0000313" key="2">
    <source>
        <dbReference type="EMBL" id="KAL3787415.1"/>
    </source>
</evidence>
<organism evidence="2 3">
    <name type="scientific">Cyclotella cryptica</name>
    <dbReference type="NCBI Taxonomy" id="29204"/>
    <lineage>
        <taxon>Eukaryota</taxon>
        <taxon>Sar</taxon>
        <taxon>Stramenopiles</taxon>
        <taxon>Ochrophyta</taxon>
        <taxon>Bacillariophyta</taxon>
        <taxon>Coscinodiscophyceae</taxon>
        <taxon>Thalassiosirophycidae</taxon>
        <taxon>Stephanodiscales</taxon>
        <taxon>Stephanodiscaceae</taxon>
        <taxon>Cyclotella</taxon>
    </lineage>
</organism>
<comment type="caution">
    <text evidence="2">The sequence shown here is derived from an EMBL/GenBank/DDBJ whole genome shotgun (WGS) entry which is preliminary data.</text>
</comment>
<name>A0ABD3PGZ0_9STRA</name>
<dbReference type="EMBL" id="JABMIG020000175">
    <property type="protein sequence ID" value="KAL3787415.1"/>
    <property type="molecule type" value="Genomic_DNA"/>
</dbReference>
<protein>
    <submittedName>
        <fullName evidence="2">Uncharacterized protein</fullName>
    </submittedName>
</protein>
<evidence type="ECO:0000256" key="1">
    <source>
        <dbReference type="SAM" id="MobiDB-lite"/>
    </source>
</evidence>
<evidence type="ECO:0000313" key="3">
    <source>
        <dbReference type="Proteomes" id="UP001516023"/>
    </source>
</evidence>
<dbReference type="AlphaFoldDB" id="A0ABD3PGZ0"/>
<keyword evidence="3" id="KW-1185">Reference proteome</keyword>
<sequence>ASVFNEGTNFGSMIFEYLASIVRSGVIRNRHLDLTALRVVCGTFVRLEWYSSSSVATSCPLAARTHPPDHTNQQYHPCPHSPPPPS</sequence>
<reference evidence="2 3" key="1">
    <citation type="journal article" date="2020" name="G3 (Bethesda)">
        <title>Improved Reference Genome for Cyclotella cryptica CCMP332, a Model for Cell Wall Morphogenesis, Salinity Adaptation, and Lipid Production in Diatoms (Bacillariophyta).</title>
        <authorList>
            <person name="Roberts W.R."/>
            <person name="Downey K.M."/>
            <person name="Ruck E.C."/>
            <person name="Traller J.C."/>
            <person name="Alverson A.J."/>
        </authorList>
    </citation>
    <scope>NUCLEOTIDE SEQUENCE [LARGE SCALE GENOMIC DNA]</scope>
    <source>
        <strain evidence="2 3">CCMP332</strain>
    </source>
</reference>